<dbReference type="OrthoDB" id="167576at2759"/>
<proteinExistence type="inferred from homology"/>
<dbReference type="SUPFAM" id="SSF54001">
    <property type="entry name" value="Cysteine proteinases"/>
    <property type="match status" value="1"/>
</dbReference>
<keyword evidence="7" id="KW-1185">Reference proteome</keyword>
<accession>A0A4C2E1X0</accession>
<comment type="caution">
    <text evidence="6">The sequence shown here is derived from an EMBL/GenBank/DDBJ whole genome shotgun (WGS) entry which is preliminary data.</text>
</comment>
<keyword evidence="3" id="KW-0378">Hydrolase</keyword>
<evidence type="ECO:0000256" key="3">
    <source>
        <dbReference type="ARBA" id="ARBA00022801"/>
    </source>
</evidence>
<organism evidence="6 7">
    <name type="scientific">Zygosaccharomyces mellis</name>
    <dbReference type="NCBI Taxonomy" id="42258"/>
    <lineage>
        <taxon>Eukaryota</taxon>
        <taxon>Fungi</taxon>
        <taxon>Dikarya</taxon>
        <taxon>Ascomycota</taxon>
        <taxon>Saccharomycotina</taxon>
        <taxon>Saccharomycetes</taxon>
        <taxon>Saccharomycetales</taxon>
        <taxon>Saccharomycetaceae</taxon>
        <taxon>Zygosaccharomyces</taxon>
    </lineage>
</organism>
<evidence type="ECO:0000313" key="7">
    <source>
        <dbReference type="Proteomes" id="UP000301737"/>
    </source>
</evidence>
<dbReference type="InterPro" id="IPR051297">
    <property type="entry name" value="PalB/RIM13"/>
</dbReference>
<dbReference type="InterPro" id="IPR038765">
    <property type="entry name" value="Papain-like_cys_pep_sf"/>
</dbReference>
<gene>
    <name evidence="6" type="primary">RIM13</name>
    <name evidence="6" type="ORF">ZYGM_003463</name>
</gene>
<dbReference type="EMBL" id="BIMX01000004">
    <property type="protein sequence ID" value="GCE98200.1"/>
    <property type="molecule type" value="Genomic_DNA"/>
</dbReference>
<dbReference type="AlphaFoldDB" id="A0A4C2E1X0"/>
<evidence type="ECO:0000256" key="2">
    <source>
        <dbReference type="ARBA" id="ARBA00022670"/>
    </source>
</evidence>
<dbReference type="Proteomes" id="UP000301737">
    <property type="component" value="Unassembled WGS sequence"/>
</dbReference>
<keyword evidence="4" id="KW-0788">Thiol protease</keyword>
<reference evidence="6 7" key="1">
    <citation type="submission" date="2019-01" db="EMBL/GenBank/DDBJ databases">
        <title>Draft Genome Sequencing of Zygosaccharomyces mellis Ca-7.</title>
        <authorList>
            <person name="Shiwa Y."/>
            <person name="Kanesaki Y."/>
            <person name="Ishige T."/>
            <person name="Mura K."/>
            <person name="Hori T."/>
            <person name="Tamura T."/>
        </authorList>
    </citation>
    <scope>NUCLEOTIDE SEQUENCE [LARGE SCALE GENOMIC DNA]</scope>
    <source>
        <strain evidence="6 7">Ca-7</strain>
    </source>
</reference>
<dbReference type="PANTHER" id="PTHR46143:SF1">
    <property type="entry name" value="CALPAIN-7"/>
    <property type="match status" value="1"/>
</dbReference>
<keyword evidence="2 6" id="KW-0645">Protease</keyword>
<name>A0A4C2E1X0_9SACH</name>
<dbReference type="PANTHER" id="PTHR46143">
    <property type="entry name" value="CALPAIN-7"/>
    <property type="match status" value="1"/>
</dbReference>
<protein>
    <recommendedName>
        <fullName evidence="5">Cysteine protease RIM13</fullName>
    </recommendedName>
</protein>
<evidence type="ECO:0000256" key="5">
    <source>
        <dbReference type="ARBA" id="ARBA00042255"/>
    </source>
</evidence>
<evidence type="ECO:0000256" key="1">
    <source>
        <dbReference type="ARBA" id="ARBA00010193"/>
    </source>
</evidence>
<dbReference type="GO" id="GO:0006508">
    <property type="term" value="P:proteolysis"/>
    <property type="evidence" value="ECO:0007669"/>
    <property type="project" value="UniProtKB-KW"/>
</dbReference>
<evidence type="ECO:0000313" key="6">
    <source>
        <dbReference type="EMBL" id="GCE98200.1"/>
    </source>
</evidence>
<evidence type="ECO:0000256" key="4">
    <source>
        <dbReference type="ARBA" id="ARBA00022807"/>
    </source>
</evidence>
<sequence>MDDWRLLNELRYLIYLGNGLQGRGQDLNKLISLVSKSNDIELIKSVLILKEDSDSLSPKQKLLWLTSKLRERFYPPLAADIAGPFPWNDDLSLVNANAHYCYERPLKRDLEPLGPSQCRDLENCSFIASLISMRNQEVPFPKIRQVNEYLYHVNLHFNGCDQRLVSVDASKVPTNEKGYQLSLVSDHFVDKIVEMAYLQVKSGSYTTNGSNTAIDTFLLTGFIPEVRSTDNISSLQEKLRCFKSGTCLLALGTGQHPANLEKPLMKNHDYPVIDVDLQRGVLVLRDPLYQSLHLQANVDTLIKEYEQLYISWRTDRLFTFEKTLEFFYNREKCEKFNTVMSKQLFLLENGSNSEQNIWLLLESHLQTEKSIAYLQELPKNVLSSTSPPHEGACDIGLHLLKLKMAAKSTKRIFGHSSTSNAFTIHLYSNSSSVDIGRLSADKCAKALECEVVNLEQCYMGSPFYCKSPTFQLEIVHPDNIQCPLNLQLLSEDYQDMVNLQIYYLKDHSLQKPIFADPNYTQQRYDKIFVPLLTNVRYKLVCSSYSNRSKHCYRLQITSSDDQLSLSHIRIKQIYTQFGGLPFQLERKIPYEMNKVVIPFTTFTNTTCFIRVLPSVFSVLMRMSLTVCDACGTFLHGTQFSQSPAPGGMVIDSWKCMGPAQYLLVIDVDQLKSDYTSFHFIICVGSSKKIMINERYC</sequence>
<dbReference type="GO" id="GO:0004197">
    <property type="term" value="F:cysteine-type endopeptidase activity"/>
    <property type="evidence" value="ECO:0007669"/>
    <property type="project" value="TreeGrafter"/>
</dbReference>
<comment type="similarity">
    <text evidence="1">Belongs to the peptidase C2 family. PalB/RIM13 subfamily.</text>
</comment>